<dbReference type="EMBL" id="JAWJAY010000318">
    <property type="protein sequence ID" value="MDV2887671.1"/>
    <property type="molecule type" value="Genomic_DNA"/>
</dbReference>
<proteinExistence type="predicted"/>
<evidence type="ECO:0000313" key="1">
    <source>
        <dbReference type="EMBL" id="MDV2887671.1"/>
    </source>
</evidence>
<reference evidence="1" key="1">
    <citation type="submission" date="2023-10" db="EMBL/GenBank/DDBJ databases">
        <title>Screening of Alkalihalophilus pseudofirmusBZ-TG-HK211 and Its Alleviation of Salt Stress on Rapeseed Growth.</title>
        <authorList>
            <person name="Zhao B."/>
            <person name="Guo T."/>
        </authorList>
    </citation>
    <scope>NUCLEOTIDE SEQUENCE</scope>
    <source>
        <strain evidence="1">BZ-TG-HK211</strain>
    </source>
</reference>
<sequence length="73" mass="8473">YAERLKSVNRRLNSLDRRLDCLYCQSNLIDLISLAQADLMTSESRVIRNCIAYLEETAESFETAERNIINKMS</sequence>
<accession>A0AAJ2U593</accession>
<dbReference type="RefSeq" id="WP_323467869.1">
    <property type="nucleotide sequence ID" value="NZ_JAWJAY010000318.1"/>
</dbReference>
<feature type="non-terminal residue" evidence="1">
    <location>
        <position position="1"/>
    </location>
</feature>
<name>A0AAJ2U593_ALKPS</name>
<organism evidence="1 2">
    <name type="scientific">Alkalihalophilus pseudofirmus</name>
    <name type="common">Bacillus pseudofirmus</name>
    <dbReference type="NCBI Taxonomy" id="79885"/>
    <lineage>
        <taxon>Bacteria</taxon>
        <taxon>Bacillati</taxon>
        <taxon>Bacillota</taxon>
        <taxon>Bacilli</taxon>
        <taxon>Bacillales</taxon>
        <taxon>Bacillaceae</taxon>
        <taxon>Alkalihalophilus</taxon>
    </lineage>
</organism>
<comment type="caution">
    <text evidence="1">The sequence shown here is derived from an EMBL/GenBank/DDBJ whole genome shotgun (WGS) entry which is preliminary data.</text>
</comment>
<gene>
    <name evidence="1" type="ORF">RYX45_21105</name>
</gene>
<protein>
    <submittedName>
        <fullName evidence="1">Uncharacterized protein</fullName>
    </submittedName>
</protein>
<evidence type="ECO:0000313" key="2">
    <source>
        <dbReference type="Proteomes" id="UP001285636"/>
    </source>
</evidence>
<dbReference type="Proteomes" id="UP001285636">
    <property type="component" value="Unassembled WGS sequence"/>
</dbReference>
<dbReference type="AlphaFoldDB" id="A0AAJ2U593"/>